<comment type="pathway">
    <text evidence="2">Aminoacyl-tRNA biosynthesis; selenocysteinyl-tRNA(Sec) biosynthesis; L-seryl-tRNA(Sec) from L-serine and tRNA(Sec): step 1/1.</text>
</comment>
<dbReference type="InterPro" id="IPR006195">
    <property type="entry name" value="aa-tRNA-synth_II"/>
</dbReference>
<evidence type="ECO:0000256" key="17">
    <source>
        <dbReference type="SAM" id="Coils"/>
    </source>
</evidence>
<feature type="binding site" evidence="15">
    <location>
        <position position="230"/>
    </location>
    <ligand>
        <name>L-serine</name>
        <dbReference type="ChEBI" id="CHEBI:33384"/>
    </ligand>
</feature>
<evidence type="ECO:0000256" key="14">
    <source>
        <dbReference type="NCBIfam" id="TIGR00414"/>
    </source>
</evidence>
<evidence type="ECO:0000256" key="7">
    <source>
        <dbReference type="ARBA" id="ARBA00022741"/>
    </source>
</evidence>
<feature type="domain" description="Aminoacyl-transfer RNA synthetases class-II family profile" evidence="18">
    <location>
        <begin position="172"/>
        <end position="411"/>
    </location>
</feature>
<dbReference type="EC" id="6.1.1.11" evidence="4 14"/>
<dbReference type="KEGG" id="mhs:MOS_176"/>
<dbReference type="Pfam" id="PF00587">
    <property type="entry name" value="tRNA-synt_2b"/>
    <property type="match status" value="1"/>
</dbReference>
<dbReference type="PANTHER" id="PTHR43697">
    <property type="entry name" value="SERYL-TRNA SYNTHETASE"/>
    <property type="match status" value="1"/>
</dbReference>
<dbReference type="InterPro" id="IPR033729">
    <property type="entry name" value="SerRS_core"/>
</dbReference>
<dbReference type="GO" id="GO:0006434">
    <property type="term" value="P:seryl-tRNA aminoacylation"/>
    <property type="evidence" value="ECO:0007669"/>
    <property type="project" value="UniProtKB-UniRule"/>
</dbReference>
<dbReference type="PANTHER" id="PTHR43697:SF1">
    <property type="entry name" value="SERINE--TRNA LIGASE"/>
    <property type="match status" value="1"/>
</dbReference>
<organism evidence="19 20">
    <name type="scientific">Mesomycoplasma hyorhinis SK76</name>
    <dbReference type="NCBI Taxonomy" id="1118964"/>
    <lineage>
        <taxon>Bacteria</taxon>
        <taxon>Bacillati</taxon>
        <taxon>Mycoplasmatota</taxon>
        <taxon>Mycoplasmoidales</taxon>
        <taxon>Metamycoplasmataceae</taxon>
        <taxon>Mesomycoplasma</taxon>
    </lineage>
</organism>
<evidence type="ECO:0000256" key="12">
    <source>
        <dbReference type="ARBA" id="ARBA00047929"/>
    </source>
</evidence>
<keyword evidence="17" id="KW-0175">Coiled coil</keyword>
<feature type="binding site" evidence="16">
    <location>
        <begin position="260"/>
        <end position="262"/>
    </location>
    <ligand>
        <name>ATP</name>
        <dbReference type="ChEBI" id="CHEBI:30616"/>
    </ligand>
</feature>
<evidence type="ECO:0000256" key="3">
    <source>
        <dbReference type="ARBA" id="ARBA00010728"/>
    </source>
</evidence>
<proteinExistence type="inferred from homology"/>
<dbReference type="NCBIfam" id="TIGR00414">
    <property type="entry name" value="serS"/>
    <property type="match status" value="1"/>
</dbReference>
<evidence type="ECO:0000313" key="20">
    <source>
        <dbReference type="Proteomes" id="UP000009399"/>
    </source>
</evidence>
<keyword evidence="8 16" id="KW-0067">ATP-binding</keyword>
<dbReference type="InterPro" id="IPR045864">
    <property type="entry name" value="aa-tRNA-synth_II/BPL/LPL"/>
</dbReference>
<dbReference type="CDD" id="cd00770">
    <property type="entry name" value="SerRS_core"/>
    <property type="match status" value="1"/>
</dbReference>
<evidence type="ECO:0000256" key="10">
    <source>
        <dbReference type="ARBA" id="ARBA00023146"/>
    </source>
</evidence>
<feature type="binding site" evidence="15">
    <location>
        <position position="260"/>
    </location>
    <ligand>
        <name>L-serine</name>
        <dbReference type="ChEBI" id="CHEBI:33384"/>
    </ligand>
</feature>
<dbReference type="PIRSF" id="PIRSF001529">
    <property type="entry name" value="Ser-tRNA-synth_IIa"/>
    <property type="match status" value="1"/>
</dbReference>
<evidence type="ECO:0000256" key="9">
    <source>
        <dbReference type="ARBA" id="ARBA00022917"/>
    </source>
</evidence>
<comment type="subcellular location">
    <subcellularLocation>
        <location evidence="1">Cytoplasm</location>
    </subcellularLocation>
</comment>
<feature type="binding site" evidence="15">
    <location>
        <position position="283"/>
    </location>
    <ligand>
        <name>L-serine</name>
        <dbReference type="ChEBI" id="CHEBI:33384"/>
    </ligand>
</feature>
<dbReference type="InterPro" id="IPR002314">
    <property type="entry name" value="aa-tRNA-synt_IIb"/>
</dbReference>
<sequence>MITLKFILANVELVKTKLSHRNFDNKIIDEIVDFGSKKNELLLKLNDLKAKRNEFSDQIGKLAREKKPTQSLKNEVIKINEQISGIESEFNQIETQVKNMLLRIPNLALDDVPIGKDENANIVHSYWGEIEQKSFKILPHYDIATELDIIDFKRAVKLSGTRFVIYKNEGARLVRALMNFMIDTHLENGYKEILPNTLVLEQALYGTAQLPKFAEDLYKINDSNLWLISTAEIPITNYHAQEIINLEKPIKFVGYSKSYRSEAGSGGRDTKGIIRMHEFHKVELVKITSQKEALSEFEKTVDDAARILKLLKIPHRRVILSSGDMGFASKKTIDLEAWMPSENRYREVSSISICGDFQAQRMKLRYKEDGKTLYANTINGSGLAIDRIIAIILEQYQTESGYIEIPEVLIPYFGKIKQITNK</sequence>
<evidence type="ECO:0000259" key="18">
    <source>
        <dbReference type="PROSITE" id="PS50862"/>
    </source>
</evidence>
<comment type="similarity">
    <text evidence="3">Belongs to the class-II aminoacyl-tRNA synthetase family. Type-1 seryl-tRNA synthetase subfamily.</text>
</comment>
<dbReference type="InterPro" id="IPR002317">
    <property type="entry name" value="Ser-tRNA-ligase_type_1"/>
</dbReference>
<dbReference type="Pfam" id="PF02403">
    <property type="entry name" value="Seryl_tRNA_N"/>
    <property type="match status" value="1"/>
</dbReference>
<evidence type="ECO:0000256" key="16">
    <source>
        <dbReference type="PIRSR" id="PIRSR001529-2"/>
    </source>
</evidence>
<accession>A0AAI8AMI1</accession>
<evidence type="ECO:0000256" key="4">
    <source>
        <dbReference type="ARBA" id="ARBA00012840"/>
    </source>
</evidence>
<feature type="binding site" evidence="15">
    <location>
        <position position="379"/>
    </location>
    <ligand>
        <name>L-serine</name>
        <dbReference type="ChEBI" id="CHEBI:33384"/>
    </ligand>
</feature>
<dbReference type="RefSeq" id="WP_014335415.1">
    <property type="nucleotide sequence ID" value="NC_019552.1"/>
</dbReference>
<dbReference type="PRINTS" id="PR00981">
    <property type="entry name" value="TRNASYNTHSER"/>
</dbReference>
<dbReference type="InterPro" id="IPR042103">
    <property type="entry name" value="SerRS_1_N_sf"/>
</dbReference>
<evidence type="ECO:0000256" key="1">
    <source>
        <dbReference type="ARBA" id="ARBA00004496"/>
    </source>
</evidence>
<dbReference type="InterPro" id="IPR015866">
    <property type="entry name" value="Ser-tRNA-synth_1_N"/>
</dbReference>
<feature type="coiled-coil region" evidence="17">
    <location>
        <begin position="38"/>
        <end position="65"/>
    </location>
</feature>
<dbReference type="AlphaFoldDB" id="A0AAI8AMI1"/>
<name>A0AAI8AMI1_MESHY</name>
<feature type="binding site" evidence="16">
    <location>
        <begin position="347"/>
        <end position="350"/>
    </location>
    <ligand>
        <name>ATP</name>
        <dbReference type="ChEBI" id="CHEBI:30616"/>
    </ligand>
</feature>
<comment type="catalytic activity">
    <reaction evidence="12">
        <text>tRNA(Sec) + L-serine + ATP = L-seryl-tRNA(Sec) + AMP + diphosphate + H(+)</text>
        <dbReference type="Rhea" id="RHEA:42580"/>
        <dbReference type="Rhea" id="RHEA-COMP:9742"/>
        <dbReference type="Rhea" id="RHEA-COMP:10128"/>
        <dbReference type="ChEBI" id="CHEBI:15378"/>
        <dbReference type="ChEBI" id="CHEBI:30616"/>
        <dbReference type="ChEBI" id="CHEBI:33019"/>
        <dbReference type="ChEBI" id="CHEBI:33384"/>
        <dbReference type="ChEBI" id="CHEBI:78442"/>
        <dbReference type="ChEBI" id="CHEBI:78533"/>
        <dbReference type="ChEBI" id="CHEBI:456215"/>
        <dbReference type="EC" id="6.1.1.11"/>
    </reaction>
</comment>
<evidence type="ECO:0000256" key="8">
    <source>
        <dbReference type="ARBA" id="ARBA00022840"/>
    </source>
</evidence>
<keyword evidence="9" id="KW-0648">Protein biosynthesis</keyword>
<evidence type="ECO:0000256" key="11">
    <source>
        <dbReference type="ARBA" id="ARBA00039158"/>
    </source>
</evidence>
<dbReference type="PROSITE" id="PS50862">
    <property type="entry name" value="AA_TRNA_LIGASE_II"/>
    <property type="match status" value="1"/>
</dbReference>
<dbReference type="InterPro" id="IPR010978">
    <property type="entry name" value="tRNA-bd_arm"/>
</dbReference>
<protein>
    <recommendedName>
        <fullName evidence="11 14">Serine--tRNA ligase</fullName>
        <ecNumber evidence="4 14">6.1.1.11</ecNumber>
    </recommendedName>
</protein>
<dbReference type="EMBL" id="CP003914">
    <property type="protein sequence ID" value="AFX74105.1"/>
    <property type="molecule type" value="Genomic_DNA"/>
</dbReference>
<keyword evidence="6" id="KW-0436">Ligase</keyword>
<gene>
    <name evidence="19" type="ORF">MOS_176</name>
</gene>
<dbReference type="GO" id="GO:0005524">
    <property type="term" value="F:ATP binding"/>
    <property type="evidence" value="ECO:0007669"/>
    <property type="project" value="UniProtKB-KW"/>
</dbReference>
<dbReference type="GO" id="GO:0004828">
    <property type="term" value="F:serine-tRNA ligase activity"/>
    <property type="evidence" value="ECO:0007669"/>
    <property type="project" value="UniProtKB-UniRule"/>
</dbReference>
<evidence type="ECO:0000256" key="15">
    <source>
        <dbReference type="PIRSR" id="PIRSR001529-1"/>
    </source>
</evidence>
<evidence type="ECO:0000256" key="6">
    <source>
        <dbReference type="ARBA" id="ARBA00022598"/>
    </source>
</evidence>
<comment type="catalytic activity">
    <reaction evidence="13">
        <text>tRNA(Ser) + L-serine + ATP = L-seryl-tRNA(Ser) + AMP + diphosphate + H(+)</text>
        <dbReference type="Rhea" id="RHEA:12292"/>
        <dbReference type="Rhea" id="RHEA-COMP:9669"/>
        <dbReference type="Rhea" id="RHEA-COMP:9703"/>
        <dbReference type="ChEBI" id="CHEBI:15378"/>
        <dbReference type="ChEBI" id="CHEBI:30616"/>
        <dbReference type="ChEBI" id="CHEBI:33019"/>
        <dbReference type="ChEBI" id="CHEBI:33384"/>
        <dbReference type="ChEBI" id="CHEBI:78442"/>
        <dbReference type="ChEBI" id="CHEBI:78533"/>
        <dbReference type="ChEBI" id="CHEBI:456215"/>
        <dbReference type="EC" id="6.1.1.11"/>
    </reaction>
</comment>
<evidence type="ECO:0000256" key="5">
    <source>
        <dbReference type="ARBA" id="ARBA00022490"/>
    </source>
</evidence>
<dbReference type="Gene3D" id="3.30.930.10">
    <property type="entry name" value="Bira Bifunctional Protein, Domain 2"/>
    <property type="match status" value="1"/>
</dbReference>
<evidence type="ECO:0000256" key="2">
    <source>
        <dbReference type="ARBA" id="ARBA00005045"/>
    </source>
</evidence>
<dbReference type="Proteomes" id="UP000009399">
    <property type="component" value="Chromosome"/>
</dbReference>
<dbReference type="GO" id="GO:0005737">
    <property type="term" value="C:cytoplasm"/>
    <property type="evidence" value="ECO:0007669"/>
    <property type="project" value="UniProtKB-SubCell"/>
</dbReference>
<keyword evidence="10" id="KW-0030">Aminoacyl-tRNA synthetase</keyword>
<keyword evidence="5" id="KW-0963">Cytoplasm</keyword>
<evidence type="ECO:0000256" key="13">
    <source>
        <dbReference type="ARBA" id="ARBA00048823"/>
    </source>
</evidence>
<dbReference type="SUPFAM" id="SSF46589">
    <property type="entry name" value="tRNA-binding arm"/>
    <property type="match status" value="1"/>
</dbReference>
<dbReference type="SUPFAM" id="SSF55681">
    <property type="entry name" value="Class II aaRS and biotin synthetases"/>
    <property type="match status" value="1"/>
</dbReference>
<keyword evidence="7" id="KW-0547">Nucleotide-binding</keyword>
<reference evidence="19 20" key="1">
    <citation type="journal article" date="2013" name="Genome Announc.">
        <title>Complete Genome Sequence of Mycoplasma hyorhinis Strain SK76.</title>
        <authorList>
            <person name="Goodison S."/>
            <person name="Urquidi V."/>
            <person name="Kumar D."/>
            <person name="Reyes L."/>
            <person name="Rosser C.J."/>
        </authorList>
    </citation>
    <scope>NUCLEOTIDE SEQUENCE [LARGE SCALE GENOMIC DNA]</scope>
    <source>
        <strain evidence="19 20">SK76</strain>
    </source>
</reference>
<evidence type="ECO:0000313" key="19">
    <source>
        <dbReference type="EMBL" id="AFX74105.1"/>
    </source>
</evidence>
<dbReference type="Gene3D" id="1.10.287.40">
    <property type="entry name" value="Serine-tRNA synthetase, tRNA binding domain"/>
    <property type="match status" value="1"/>
</dbReference>